<dbReference type="InterPro" id="IPR040079">
    <property type="entry name" value="Glutathione_S-Trfase"/>
</dbReference>
<evidence type="ECO:0008006" key="5">
    <source>
        <dbReference type="Google" id="ProtNLM"/>
    </source>
</evidence>
<comment type="caution">
    <text evidence="3">The sequence shown here is derived from an EMBL/GenBank/DDBJ whole genome shotgun (WGS) entry which is preliminary data.</text>
</comment>
<dbReference type="PROSITE" id="PS50404">
    <property type="entry name" value="GST_NTER"/>
    <property type="match status" value="1"/>
</dbReference>
<dbReference type="Gene3D" id="1.20.1050.130">
    <property type="match status" value="1"/>
</dbReference>
<evidence type="ECO:0000313" key="3">
    <source>
        <dbReference type="EMBL" id="KKI99699.1"/>
    </source>
</evidence>
<keyword evidence="4" id="KW-1185">Reference proteome</keyword>
<dbReference type="InterPro" id="IPR010987">
    <property type="entry name" value="Glutathione-S-Trfase_C-like"/>
</dbReference>
<dbReference type="InterPro" id="IPR004045">
    <property type="entry name" value="Glutathione_S-Trfase_N"/>
</dbReference>
<dbReference type="SFLD" id="SFLDG00358">
    <property type="entry name" value="Main_(cytGST)"/>
    <property type="match status" value="1"/>
</dbReference>
<dbReference type="InterPro" id="IPR004046">
    <property type="entry name" value="GST_C"/>
</dbReference>
<dbReference type="RefSeq" id="WP_026099209.1">
    <property type="nucleotide sequence ID" value="NZ_KB235933.1"/>
</dbReference>
<protein>
    <recommendedName>
        <fullName evidence="5">Glutathione S-transferase</fullName>
    </recommendedName>
</protein>
<dbReference type="SFLD" id="SFLDS00019">
    <property type="entry name" value="Glutathione_Transferase_(cytos"/>
    <property type="match status" value="1"/>
</dbReference>
<dbReference type="PANTHER" id="PTHR44051">
    <property type="entry name" value="GLUTATHIONE S-TRANSFERASE-RELATED"/>
    <property type="match status" value="1"/>
</dbReference>
<evidence type="ECO:0000259" key="2">
    <source>
        <dbReference type="PROSITE" id="PS50405"/>
    </source>
</evidence>
<dbReference type="PANTHER" id="PTHR44051:SF8">
    <property type="entry name" value="GLUTATHIONE S-TRANSFERASE GSTA"/>
    <property type="match status" value="1"/>
</dbReference>
<organism evidence="3 4">
    <name type="scientific">Prochlorothrix hollandica PCC 9006 = CALU 1027</name>
    <dbReference type="NCBI Taxonomy" id="317619"/>
    <lineage>
        <taxon>Bacteria</taxon>
        <taxon>Bacillati</taxon>
        <taxon>Cyanobacteriota</taxon>
        <taxon>Cyanophyceae</taxon>
        <taxon>Prochlorotrichales</taxon>
        <taxon>Prochlorotrichaceae</taxon>
        <taxon>Prochlorothrix</taxon>
    </lineage>
</organism>
<proteinExistence type="predicted"/>
<feature type="domain" description="GST N-terminal" evidence="1">
    <location>
        <begin position="3"/>
        <end position="84"/>
    </location>
</feature>
<dbReference type="Pfam" id="PF00043">
    <property type="entry name" value="GST_C"/>
    <property type="match status" value="1"/>
</dbReference>
<dbReference type="STRING" id="317619.GCA_000332315_00214"/>
<dbReference type="PROSITE" id="PS50405">
    <property type="entry name" value="GST_CTER"/>
    <property type="match status" value="1"/>
</dbReference>
<dbReference type="eggNOG" id="COG0625">
    <property type="taxonomic scope" value="Bacteria"/>
</dbReference>
<dbReference type="CDD" id="cd00570">
    <property type="entry name" value="GST_N_family"/>
    <property type="match status" value="1"/>
</dbReference>
<dbReference type="Pfam" id="PF13409">
    <property type="entry name" value="GST_N_2"/>
    <property type="match status" value="1"/>
</dbReference>
<gene>
    <name evidence="3" type="ORF">PROH_07380</name>
</gene>
<feature type="domain" description="GST C-terminal" evidence="2">
    <location>
        <begin position="89"/>
        <end position="221"/>
    </location>
</feature>
<dbReference type="InterPro" id="IPR036282">
    <property type="entry name" value="Glutathione-S-Trfase_C_sf"/>
</dbReference>
<dbReference type="InterPro" id="IPR036249">
    <property type="entry name" value="Thioredoxin-like_sf"/>
</dbReference>
<dbReference type="SUPFAM" id="SSF52833">
    <property type="entry name" value="Thioredoxin-like"/>
    <property type="match status" value="1"/>
</dbReference>
<reference evidence="3" key="1">
    <citation type="submission" date="2012-04" db="EMBL/GenBank/DDBJ databases">
        <authorList>
            <person name="Borisov I.G."/>
            <person name="Ivanikova N.V."/>
            <person name="Pinevich A.V."/>
        </authorList>
    </citation>
    <scope>NUCLEOTIDE SEQUENCE</scope>
    <source>
        <strain evidence="3">CALU 1027</strain>
    </source>
</reference>
<dbReference type="EMBL" id="AJTX02000004">
    <property type="protein sequence ID" value="KKI99699.1"/>
    <property type="molecule type" value="Genomic_DNA"/>
</dbReference>
<dbReference type="SUPFAM" id="SSF47616">
    <property type="entry name" value="GST C-terminal domain-like"/>
    <property type="match status" value="1"/>
</dbReference>
<dbReference type="OrthoDB" id="465590at2"/>
<accession>A0A0M2PUA9</accession>
<sequence length="221" mass="24453">MTSSLELYWISGSPFAWRVQLLLHLKGLDYQSHRLDPGQQDQKQPAYLALNPRGKVPLLKEGDVVVRESMAIVAYLSAQHPDWHLFGHTPQDLGLVWQQVLEVDNFISAKLAPLVFPIFFGSVAGKETEIQGAAQAIAAEFAVLDQTLTPGNWLVGSHLTAADVAAYPVVKFLERAMHHEAVAHLDLGFLPFAEKFPHLSAWADRLAALPGVLDSTPPHWR</sequence>
<evidence type="ECO:0000313" key="4">
    <source>
        <dbReference type="Proteomes" id="UP000034681"/>
    </source>
</evidence>
<dbReference type="Proteomes" id="UP000034681">
    <property type="component" value="Unassembled WGS sequence"/>
</dbReference>
<evidence type="ECO:0000259" key="1">
    <source>
        <dbReference type="PROSITE" id="PS50404"/>
    </source>
</evidence>
<dbReference type="AlphaFoldDB" id="A0A0M2PUA9"/>
<name>A0A0M2PUA9_PROHO</name>